<dbReference type="NCBIfam" id="TIGR00492">
    <property type="entry name" value="alr"/>
    <property type="match status" value="1"/>
</dbReference>
<accession>A0ABX3NXJ9</accession>
<dbReference type="GO" id="GO:0016874">
    <property type="term" value="F:ligase activity"/>
    <property type="evidence" value="ECO:0007669"/>
    <property type="project" value="UniProtKB-KW"/>
</dbReference>
<evidence type="ECO:0000256" key="1">
    <source>
        <dbReference type="ARBA" id="ARBA00001933"/>
    </source>
</evidence>
<keyword evidence="12" id="KW-0961">Cell wall biogenesis/degradation</keyword>
<dbReference type="SUPFAM" id="SSF50621">
    <property type="entry name" value="Alanine racemase C-terminal domain-like"/>
    <property type="match status" value="1"/>
</dbReference>
<dbReference type="PANTHER" id="PTHR43024">
    <property type="entry name" value="UDP-N-ACETYLMURAMOYL-TRIPEPTIDE--D-ALANYL-D-ALANINE LIGASE"/>
    <property type="match status" value="1"/>
</dbReference>
<comment type="cofactor">
    <cofactor evidence="1 13">
        <name>pyridoxal 5'-phosphate</name>
        <dbReference type="ChEBI" id="CHEBI:597326"/>
    </cofactor>
</comment>
<evidence type="ECO:0000256" key="10">
    <source>
        <dbReference type="ARBA" id="ARBA00023235"/>
    </source>
</evidence>
<dbReference type="Pfam" id="PF00842">
    <property type="entry name" value="Ala_racemase_C"/>
    <property type="match status" value="1"/>
</dbReference>
<dbReference type="InterPro" id="IPR009006">
    <property type="entry name" value="Ala_racemase/Decarboxylase_C"/>
</dbReference>
<organism evidence="15 16">
    <name type="scientific">Niastella koreensis</name>
    <dbReference type="NCBI Taxonomy" id="354356"/>
    <lineage>
        <taxon>Bacteria</taxon>
        <taxon>Pseudomonadati</taxon>
        <taxon>Bacteroidota</taxon>
        <taxon>Chitinophagia</taxon>
        <taxon>Chitinophagales</taxon>
        <taxon>Chitinophagaceae</taxon>
        <taxon>Niastella</taxon>
    </lineage>
</organism>
<dbReference type="Gene3D" id="3.40.1390.10">
    <property type="entry name" value="MurE/MurF, N-terminal domain"/>
    <property type="match status" value="1"/>
</dbReference>
<evidence type="ECO:0000259" key="14">
    <source>
        <dbReference type="SMART" id="SM01005"/>
    </source>
</evidence>
<dbReference type="EMBL" id="LWBO01000012">
    <property type="protein sequence ID" value="OQP48569.1"/>
    <property type="molecule type" value="Genomic_DNA"/>
</dbReference>
<dbReference type="Pfam" id="PF01168">
    <property type="entry name" value="Ala_racemase_N"/>
    <property type="match status" value="1"/>
</dbReference>
<reference evidence="15 16" key="1">
    <citation type="submission" date="2016-04" db="EMBL/GenBank/DDBJ databases">
        <authorList>
            <person name="Chen L."/>
            <person name="Zhuang W."/>
            <person name="Wang G."/>
        </authorList>
    </citation>
    <scope>NUCLEOTIDE SEQUENCE [LARGE SCALE GENOMIC DNA]</scope>
    <source>
        <strain evidence="16">GR20</strain>
    </source>
</reference>
<dbReference type="SUPFAM" id="SSF53244">
    <property type="entry name" value="MurD-like peptide ligases, peptide-binding domain"/>
    <property type="match status" value="1"/>
</dbReference>
<evidence type="ECO:0000256" key="8">
    <source>
        <dbReference type="ARBA" id="ARBA00022960"/>
    </source>
</evidence>
<proteinExistence type="inferred from homology"/>
<dbReference type="SMART" id="SM01005">
    <property type="entry name" value="Ala_racemase_C"/>
    <property type="match status" value="1"/>
</dbReference>
<keyword evidence="5" id="KW-0547">Nucleotide-binding</keyword>
<feature type="active site" description="Proton acceptor; specific for L-alanine" evidence="13">
    <location>
        <position position="738"/>
    </location>
</feature>
<comment type="pathway">
    <text evidence="13">Amino-acid biosynthesis; D-alanine biosynthesis; D-alanine from L-alanine: step 1/1.</text>
</comment>
<dbReference type="HAMAP" id="MF_01201">
    <property type="entry name" value="Ala_racemase"/>
    <property type="match status" value="1"/>
</dbReference>
<dbReference type="InterPro" id="IPR000821">
    <property type="entry name" value="Ala_racemase"/>
</dbReference>
<evidence type="ECO:0000256" key="5">
    <source>
        <dbReference type="ARBA" id="ARBA00022741"/>
    </source>
</evidence>
<feature type="binding site" evidence="13">
    <location>
        <position position="611"/>
    </location>
    <ligand>
        <name>substrate</name>
    </ligand>
</feature>
<keyword evidence="11" id="KW-0131">Cell cycle</keyword>
<dbReference type="InterPro" id="IPR013221">
    <property type="entry name" value="Mur_ligase_cen"/>
</dbReference>
<gene>
    <name evidence="15" type="ORF">A4D02_07620</name>
</gene>
<evidence type="ECO:0000256" key="6">
    <source>
        <dbReference type="ARBA" id="ARBA00022840"/>
    </source>
</evidence>
<dbReference type="Gene3D" id="3.20.20.10">
    <property type="entry name" value="Alanine racemase"/>
    <property type="match status" value="1"/>
</dbReference>
<dbReference type="Pfam" id="PF08245">
    <property type="entry name" value="Mur_ligase_M"/>
    <property type="match status" value="1"/>
</dbReference>
<keyword evidence="7 13" id="KW-0663">Pyridoxal phosphate</keyword>
<evidence type="ECO:0000256" key="11">
    <source>
        <dbReference type="ARBA" id="ARBA00023306"/>
    </source>
</evidence>
<dbReference type="InterPro" id="IPR051046">
    <property type="entry name" value="MurCDEF_CellWall_CoF430Synth"/>
</dbReference>
<dbReference type="SUPFAM" id="SSF53623">
    <property type="entry name" value="MurD-like peptide ligases, catalytic domain"/>
    <property type="match status" value="1"/>
</dbReference>
<dbReference type="EC" id="5.1.1.1" evidence="13"/>
<keyword evidence="4" id="KW-0132">Cell division</keyword>
<dbReference type="InterPro" id="IPR001608">
    <property type="entry name" value="Ala_racemase_N"/>
</dbReference>
<dbReference type="Gene3D" id="3.40.1190.10">
    <property type="entry name" value="Mur-like, catalytic domain"/>
    <property type="match status" value="1"/>
</dbReference>
<comment type="caution">
    <text evidence="15">The sequence shown here is derived from an EMBL/GenBank/DDBJ whole genome shotgun (WGS) entry which is preliminary data.</text>
</comment>
<dbReference type="InterPro" id="IPR004101">
    <property type="entry name" value="Mur_ligase_C"/>
</dbReference>
<feature type="binding site" evidence="13">
    <location>
        <position position="787"/>
    </location>
    <ligand>
        <name>substrate</name>
    </ligand>
</feature>
<keyword evidence="6" id="KW-0067">ATP-binding</keyword>
<protein>
    <recommendedName>
        <fullName evidence="13">Alanine racemase</fullName>
        <ecNumber evidence="13">5.1.1.1</ecNumber>
    </recommendedName>
</protein>
<dbReference type="NCBIfam" id="NF008897">
    <property type="entry name" value="PRK11930.1"/>
    <property type="match status" value="1"/>
</dbReference>
<name>A0ABX3NXJ9_9BACT</name>
<comment type="function">
    <text evidence="13">Catalyzes the interconversion of L-alanine and D-alanine. May also act on other amino acids.</text>
</comment>
<dbReference type="NCBIfam" id="TIGR01143">
    <property type="entry name" value="murF"/>
    <property type="match status" value="1"/>
</dbReference>
<dbReference type="Gene3D" id="2.40.37.10">
    <property type="entry name" value="Lyase, Ornithine Decarboxylase, Chain A, domain 1"/>
    <property type="match status" value="1"/>
</dbReference>
<dbReference type="InterPro" id="IPR005863">
    <property type="entry name" value="UDP-N-AcMur_synth"/>
</dbReference>
<evidence type="ECO:0000313" key="16">
    <source>
        <dbReference type="Proteomes" id="UP000192277"/>
    </source>
</evidence>
<keyword evidence="8" id="KW-0133">Cell shape</keyword>
<evidence type="ECO:0000256" key="12">
    <source>
        <dbReference type="ARBA" id="ARBA00023316"/>
    </source>
</evidence>
<dbReference type="PANTHER" id="PTHR43024:SF1">
    <property type="entry name" value="UDP-N-ACETYLMURAMOYL-TRIPEPTIDE--D-ALANYL-D-ALANINE LIGASE"/>
    <property type="match status" value="1"/>
</dbReference>
<feature type="domain" description="Alanine racemase C-terminal" evidence="14">
    <location>
        <begin position="717"/>
        <end position="842"/>
    </location>
</feature>
<evidence type="ECO:0000313" key="15">
    <source>
        <dbReference type="EMBL" id="OQP48569.1"/>
    </source>
</evidence>
<dbReference type="InterPro" id="IPR036565">
    <property type="entry name" value="Mur-like_cat_sf"/>
</dbReference>
<dbReference type="PRINTS" id="PR00992">
    <property type="entry name" value="ALARACEMASE"/>
</dbReference>
<dbReference type="Proteomes" id="UP000192277">
    <property type="component" value="Unassembled WGS sequence"/>
</dbReference>
<dbReference type="InterPro" id="IPR029066">
    <property type="entry name" value="PLP-binding_barrel"/>
</dbReference>
<sequence>MPVQTGKFTDQINRVKYFIDNIASIIKGKWLVQHDNSLIEQLLIDSRKLIFPQTSLFFALKGPRRDGHSFIYQLYEKGVRNFVVSEIVDLSKLAEANIVLVDDPLRALQNLVAWHRKQFSLPVIGITGSNGKTIVKEWLNQLLDDRFTIIRSPKSYNSQIGVPLSVWPLNETHELAIFEAGISQPGEMEQLQKIIQPTIGIFTNVGEAHSEGFVNVRQKVNEKLQLFRHVQTLIYCQDDPEINSGVAALWQQIPNNKRFEIFSWSMMSEAMLHIRQVYKEDNTTTITATYQQQEISIVIPFTDNASVENAIQCWCVLLHLQVPQEEITRQMQQLGPVAMRLELKKGLNNCSIINDSYSSDLSSFTIALDFLSQQQQHGRRTVILSDILQSGRSEKDLYAEVARLLQQRQVNRLIGIGERITHHQQIFQSAGIPDLAFYSSVDAFIKELHHIPFKDEVILLKGARIFELEQVDRLLQQKVHQTVLEIDLTAVAHNLKQFQQRLQPATRIMAMVKAFSYGSGSYEIANALQFHRVDYLAVAYADEGVELRKAGINLPIMVMNPEESTFDVLVQYNLEPDLYAPGILSLFEDFVKKQGIQQFPVHIELETGMNRLGFSMTELPLVINSLRTPLFKVQSVFTHLASSEDPQQDAYTNRQGELYLQMVQQLQSVLSYPFIKHVVNTAGIIRHPQWHLDMVRLGIGLYGGDSFGEGGLDLREVSTLKSTIAQIKELKEGETVSYGRKGVVTRDTRIATVRIGYADGYPRKLGNGAGKMFINGHLAPVIGTVCMDMTMIDITDISHVQEGDEVIIFGTDLPVKQVAHWAQTIPYELLATVSQRVKRVYFEE</sequence>
<keyword evidence="10 13" id="KW-0413">Isomerase</keyword>
<evidence type="ECO:0000256" key="2">
    <source>
        <dbReference type="ARBA" id="ARBA00022490"/>
    </source>
</evidence>
<comment type="similarity">
    <text evidence="13">Belongs to the alanine racemase family.</text>
</comment>
<dbReference type="Gene3D" id="3.90.190.20">
    <property type="entry name" value="Mur ligase, C-terminal domain"/>
    <property type="match status" value="1"/>
</dbReference>
<evidence type="ECO:0000256" key="13">
    <source>
        <dbReference type="HAMAP-Rule" id="MF_01201"/>
    </source>
</evidence>
<evidence type="ECO:0000256" key="7">
    <source>
        <dbReference type="ARBA" id="ARBA00022898"/>
    </source>
</evidence>
<feature type="active site" description="Proton acceptor; specific for D-alanine" evidence="13">
    <location>
        <position position="513"/>
    </location>
</feature>
<evidence type="ECO:0000256" key="4">
    <source>
        <dbReference type="ARBA" id="ARBA00022618"/>
    </source>
</evidence>
<dbReference type="InterPro" id="IPR035911">
    <property type="entry name" value="MurE/MurF_N"/>
</dbReference>
<evidence type="ECO:0000256" key="9">
    <source>
        <dbReference type="ARBA" id="ARBA00022984"/>
    </source>
</evidence>
<dbReference type="Pfam" id="PF02875">
    <property type="entry name" value="Mur_ligase_C"/>
    <property type="match status" value="1"/>
</dbReference>
<dbReference type="InterPro" id="IPR036615">
    <property type="entry name" value="Mur_ligase_C_dom_sf"/>
</dbReference>
<dbReference type="InterPro" id="IPR011079">
    <property type="entry name" value="Ala_racemase_C"/>
</dbReference>
<keyword evidence="2" id="KW-0963">Cytoplasm</keyword>
<keyword evidence="3 15" id="KW-0436">Ligase</keyword>
<dbReference type="SUPFAM" id="SSF51419">
    <property type="entry name" value="PLP-binding barrel"/>
    <property type="match status" value="1"/>
</dbReference>
<keyword evidence="9" id="KW-0573">Peptidoglycan synthesis</keyword>
<feature type="modified residue" description="N6-(pyridoxal phosphate)lysine" evidence="13">
    <location>
        <position position="513"/>
    </location>
</feature>
<evidence type="ECO:0000256" key="3">
    <source>
        <dbReference type="ARBA" id="ARBA00022598"/>
    </source>
</evidence>
<comment type="catalytic activity">
    <reaction evidence="13">
        <text>L-alanine = D-alanine</text>
        <dbReference type="Rhea" id="RHEA:20249"/>
        <dbReference type="ChEBI" id="CHEBI:57416"/>
        <dbReference type="ChEBI" id="CHEBI:57972"/>
        <dbReference type="EC" id="5.1.1.1"/>
    </reaction>
</comment>
<dbReference type="SUPFAM" id="SSF63418">
    <property type="entry name" value="MurE/MurF N-terminal domain"/>
    <property type="match status" value="1"/>
</dbReference>
<dbReference type="CDD" id="cd00430">
    <property type="entry name" value="PLPDE_III_AR"/>
    <property type="match status" value="1"/>
</dbReference>
<keyword evidence="16" id="KW-1185">Reference proteome</keyword>